<evidence type="ECO:0000313" key="8">
    <source>
        <dbReference type="Proteomes" id="UP001301958"/>
    </source>
</evidence>
<keyword evidence="4" id="KW-0256">Endoplasmic reticulum</keyword>
<reference evidence="7" key="1">
    <citation type="journal article" date="2023" name="Mol. Phylogenet. Evol.">
        <title>Genome-scale phylogeny and comparative genomics of the fungal order Sordariales.</title>
        <authorList>
            <person name="Hensen N."/>
            <person name="Bonometti L."/>
            <person name="Westerberg I."/>
            <person name="Brannstrom I.O."/>
            <person name="Guillou S."/>
            <person name="Cros-Aarteil S."/>
            <person name="Calhoun S."/>
            <person name="Haridas S."/>
            <person name="Kuo A."/>
            <person name="Mondo S."/>
            <person name="Pangilinan J."/>
            <person name="Riley R."/>
            <person name="LaButti K."/>
            <person name="Andreopoulos B."/>
            <person name="Lipzen A."/>
            <person name="Chen C."/>
            <person name="Yan M."/>
            <person name="Daum C."/>
            <person name="Ng V."/>
            <person name="Clum A."/>
            <person name="Steindorff A."/>
            <person name="Ohm R.A."/>
            <person name="Martin F."/>
            <person name="Silar P."/>
            <person name="Natvig D.O."/>
            <person name="Lalanne C."/>
            <person name="Gautier V."/>
            <person name="Ament-Velasquez S.L."/>
            <person name="Kruys A."/>
            <person name="Hutchinson M.I."/>
            <person name="Powell A.J."/>
            <person name="Barry K."/>
            <person name="Miller A.N."/>
            <person name="Grigoriev I.V."/>
            <person name="Debuchy R."/>
            <person name="Gladieux P."/>
            <person name="Hiltunen Thoren M."/>
            <person name="Johannesson H."/>
        </authorList>
    </citation>
    <scope>NUCLEOTIDE SEQUENCE</scope>
    <source>
        <strain evidence="7">CBS 990.96</strain>
    </source>
</reference>
<dbReference type="InterPro" id="IPR029058">
    <property type="entry name" value="AB_hydrolase_fold"/>
</dbReference>
<organism evidence="7 8">
    <name type="scientific">Podospora fimiseda</name>
    <dbReference type="NCBI Taxonomy" id="252190"/>
    <lineage>
        <taxon>Eukaryota</taxon>
        <taxon>Fungi</taxon>
        <taxon>Dikarya</taxon>
        <taxon>Ascomycota</taxon>
        <taxon>Pezizomycotina</taxon>
        <taxon>Sordariomycetes</taxon>
        <taxon>Sordariomycetidae</taxon>
        <taxon>Sordariales</taxon>
        <taxon>Podosporaceae</taxon>
        <taxon>Podospora</taxon>
    </lineage>
</organism>
<sequence length="377" mass="41744">MAKRLFIQELYNPKDFGLTSNVDIVLVHGLDGDPVNTWKSASGQVWPQTLLPEARPHTRVLSFSYNGDITQDEVVSFATIRDNSQALLTQLACRRDGVHADRPIIFVAHCLGGLIVKQALRFAFQDLDEDHRNIATATRGLLFFGTPNLGTDKAQIKRIANGFTPIDRAVARIKGKGKTSGLVQAIIQNSEDLREITEDFVELGPEFPIASYFETRPWPGTDKVIVDKTSSVTTLPGDTAVPVDGDHVSMCQFETADDDTFRDVCKRISKATNIQDEPVARETPAIRHVGANELVSRMRLGQDKTPIVVVFPYPGMVPQQTPRAICEVGAEDEGVSANDFVQSLSSSNDATPSQGKEKVKVRHKMFQKAKKRFQEWV</sequence>
<dbReference type="GO" id="GO:0016020">
    <property type="term" value="C:membrane"/>
    <property type="evidence" value="ECO:0007669"/>
    <property type="project" value="UniProtKB-SubCell"/>
</dbReference>
<dbReference type="Proteomes" id="UP001301958">
    <property type="component" value="Unassembled WGS sequence"/>
</dbReference>
<reference evidence="7" key="2">
    <citation type="submission" date="2023-05" db="EMBL/GenBank/DDBJ databases">
        <authorList>
            <consortium name="Lawrence Berkeley National Laboratory"/>
            <person name="Steindorff A."/>
            <person name="Hensen N."/>
            <person name="Bonometti L."/>
            <person name="Westerberg I."/>
            <person name="Brannstrom I.O."/>
            <person name="Guillou S."/>
            <person name="Cros-Aarteil S."/>
            <person name="Calhoun S."/>
            <person name="Haridas S."/>
            <person name="Kuo A."/>
            <person name="Mondo S."/>
            <person name="Pangilinan J."/>
            <person name="Riley R."/>
            <person name="Labutti K."/>
            <person name="Andreopoulos B."/>
            <person name="Lipzen A."/>
            <person name="Chen C."/>
            <person name="Yanf M."/>
            <person name="Daum C."/>
            <person name="Ng V."/>
            <person name="Clum A."/>
            <person name="Ohm R."/>
            <person name="Martin F."/>
            <person name="Silar P."/>
            <person name="Natvig D."/>
            <person name="Lalanne C."/>
            <person name="Gautier V."/>
            <person name="Ament-Velasquez S.L."/>
            <person name="Kruys A."/>
            <person name="Hutchinson M.I."/>
            <person name="Powell A.J."/>
            <person name="Barry K."/>
            <person name="Miller A.N."/>
            <person name="Grigoriev I.V."/>
            <person name="Debuchy R."/>
            <person name="Gladieux P."/>
            <person name="Thoren M.H."/>
            <person name="Johannesson H."/>
        </authorList>
    </citation>
    <scope>NUCLEOTIDE SEQUENCE</scope>
    <source>
        <strain evidence="7">CBS 990.96</strain>
    </source>
</reference>
<dbReference type="GO" id="GO:0005783">
    <property type="term" value="C:endoplasmic reticulum"/>
    <property type="evidence" value="ECO:0007669"/>
    <property type="project" value="UniProtKB-SubCell"/>
</dbReference>
<dbReference type="PANTHER" id="PTHR48182:SF2">
    <property type="entry name" value="PROTEIN SERAC1"/>
    <property type="match status" value="1"/>
</dbReference>
<evidence type="ECO:0000256" key="6">
    <source>
        <dbReference type="ARBA" id="ARBA00023136"/>
    </source>
</evidence>
<keyword evidence="6" id="KW-0472">Membrane</keyword>
<dbReference type="InterPro" id="IPR052374">
    <property type="entry name" value="SERAC1"/>
</dbReference>
<evidence type="ECO:0000256" key="5">
    <source>
        <dbReference type="ARBA" id="ARBA00023128"/>
    </source>
</evidence>
<protein>
    <recommendedName>
        <fullName evidence="9">DUF676 domain-containing protein</fullName>
    </recommendedName>
</protein>
<dbReference type="PANTHER" id="PTHR48182">
    <property type="entry name" value="PROTEIN SERAC1"/>
    <property type="match status" value="1"/>
</dbReference>
<proteinExistence type="predicted"/>
<dbReference type="EMBL" id="MU865426">
    <property type="protein sequence ID" value="KAK4223460.1"/>
    <property type="molecule type" value="Genomic_DNA"/>
</dbReference>
<keyword evidence="8" id="KW-1185">Reference proteome</keyword>
<name>A0AAN7GUT7_9PEZI</name>
<accession>A0AAN7GUT7</accession>
<keyword evidence="5" id="KW-0496">Mitochondrion</keyword>
<evidence type="ECO:0000256" key="3">
    <source>
        <dbReference type="ARBA" id="ARBA00004370"/>
    </source>
</evidence>
<evidence type="ECO:0000256" key="2">
    <source>
        <dbReference type="ARBA" id="ARBA00004240"/>
    </source>
</evidence>
<gene>
    <name evidence="7" type="ORF">QBC38DRAFT_487688</name>
</gene>
<dbReference type="Gene3D" id="3.40.50.1820">
    <property type="entry name" value="alpha/beta hydrolase"/>
    <property type="match status" value="1"/>
</dbReference>
<evidence type="ECO:0008006" key="9">
    <source>
        <dbReference type="Google" id="ProtNLM"/>
    </source>
</evidence>
<evidence type="ECO:0000256" key="1">
    <source>
        <dbReference type="ARBA" id="ARBA00004173"/>
    </source>
</evidence>
<evidence type="ECO:0000313" key="7">
    <source>
        <dbReference type="EMBL" id="KAK4223460.1"/>
    </source>
</evidence>
<dbReference type="AlphaFoldDB" id="A0AAN7GUT7"/>
<comment type="caution">
    <text evidence="7">The sequence shown here is derived from an EMBL/GenBank/DDBJ whole genome shotgun (WGS) entry which is preliminary data.</text>
</comment>
<dbReference type="SUPFAM" id="SSF53474">
    <property type="entry name" value="alpha/beta-Hydrolases"/>
    <property type="match status" value="1"/>
</dbReference>
<dbReference type="GO" id="GO:0005739">
    <property type="term" value="C:mitochondrion"/>
    <property type="evidence" value="ECO:0007669"/>
    <property type="project" value="UniProtKB-SubCell"/>
</dbReference>
<comment type="subcellular location">
    <subcellularLocation>
        <location evidence="2">Endoplasmic reticulum</location>
    </subcellularLocation>
    <subcellularLocation>
        <location evidence="3">Membrane</location>
    </subcellularLocation>
    <subcellularLocation>
        <location evidence="1">Mitochondrion</location>
    </subcellularLocation>
</comment>
<evidence type="ECO:0000256" key="4">
    <source>
        <dbReference type="ARBA" id="ARBA00022824"/>
    </source>
</evidence>